<accession>A0ABD3MXK8</accession>
<dbReference type="EMBL" id="JALLAZ020001671">
    <property type="protein sequence ID" value="KAL3768664.1"/>
    <property type="molecule type" value="Genomic_DNA"/>
</dbReference>
<evidence type="ECO:0000313" key="2">
    <source>
        <dbReference type="EMBL" id="KAL3768664.1"/>
    </source>
</evidence>
<proteinExistence type="predicted"/>
<protein>
    <submittedName>
        <fullName evidence="2">Uncharacterized protein</fullName>
    </submittedName>
</protein>
<feature type="region of interest" description="Disordered" evidence="1">
    <location>
        <begin position="85"/>
        <end position="135"/>
    </location>
</feature>
<reference evidence="2 3" key="1">
    <citation type="submission" date="2024-10" db="EMBL/GenBank/DDBJ databases">
        <title>Updated reference genomes for cyclostephanoid diatoms.</title>
        <authorList>
            <person name="Roberts W.R."/>
            <person name="Alverson A.J."/>
        </authorList>
    </citation>
    <scope>NUCLEOTIDE SEQUENCE [LARGE SCALE GENOMIC DNA]</scope>
    <source>
        <strain evidence="2 3">AJA276-08</strain>
    </source>
</reference>
<dbReference type="AlphaFoldDB" id="A0ABD3MXK8"/>
<organism evidence="2 3">
    <name type="scientific">Stephanodiscus triporus</name>
    <dbReference type="NCBI Taxonomy" id="2934178"/>
    <lineage>
        <taxon>Eukaryota</taxon>
        <taxon>Sar</taxon>
        <taxon>Stramenopiles</taxon>
        <taxon>Ochrophyta</taxon>
        <taxon>Bacillariophyta</taxon>
        <taxon>Coscinodiscophyceae</taxon>
        <taxon>Thalassiosirophycidae</taxon>
        <taxon>Stephanodiscales</taxon>
        <taxon>Stephanodiscaceae</taxon>
        <taxon>Stephanodiscus</taxon>
    </lineage>
</organism>
<name>A0ABD3MXK8_9STRA</name>
<feature type="compositionally biased region" description="Basic and acidic residues" evidence="1">
    <location>
        <begin position="95"/>
        <end position="114"/>
    </location>
</feature>
<evidence type="ECO:0000313" key="3">
    <source>
        <dbReference type="Proteomes" id="UP001530315"/>
    </source>
</evidence>
<dbReference type="Proteomes" id="UP001530315">
    <property type="component" value="Unassembled WGS sequence"/>
</dbReference>
<sequence length="135" mass="15106">MPNIFFTQENFVLAFPLLAVCSTYAFFKFVPLKIGLPIVGIVSMTIQARAKLIASRSTDEHIDKTIVKDLVSDEDAALAKLEAKADKKQRKAQQKIRERIKAERSKPVDGNKDPADDEDEGEIISKFAKGTRKIK</sequence>
<keyword evidence="3" id="KW-1185">Reference proteome</keyword>
<comment type="caution">
    <text evidence="2">The sequence shown here is derived from an EMBL/GenBank/DDBJ whole genome shotgun (WGS) entry which is preliminary data.</text>
</comment>
<gene>
    <name evidence="2" type="ORF">ACHAW5_000815</name>
</gene>
<evidence type="ECO:0000256" key="1">
    <source>
        <dbReference type="SAM" id="MobiDB-lite"/>
    </source>
</evidence>